<dbReference type="Gene3D" id="3.60.10.10">
    <property type="entry name" value="Endonuclease/exonuclease/phosphatase"/>
    <property type="match status" value="1"/>
</dbReference>
<gene>
    <name evidence="3" type="primary">R1A1-elementORF2_680</name>
    <name evidence="3" type="ORF">CDAR_459041</name>
</gene>
<dbReference type="AlphaFoldDB" id="A0AAV4SW47"/>
<evidence type="ECO:0000313" key="3">
    <source>
        <dbReference type="EMBL" id="GIY37486.1"/>
    </source>
</evidence>
<comment type="caution">
    <text evidence="3">The sequence shown here is derived from an EMBL/GenBank/DDBJ whole genome shotgun (WGS) entry which is preliminary data.</text>
</comment>
<keyword evidence="4" id="KW-1185">Reference proteome</keyword>
<keyword evidence="1" id="KW-0862">Zinc</keyword>
<evidence type="ECO:0000313" key="4">
    <source>
        <dbReference type="Proteomes" id="UP001054837"/>
    </source>
</evidence>
<evidence type="ECO:0000259" key="2">
    <source>
        <dbReference type="PROSITE" id="PS50158"/>
    </source>
</evidence>
<feature type="domain" description="CCHC-type" evidence="2">
    <location>
        <begin position="17"/>
        <end position="32"/>
    </location>
</feature>
<keyword evidence="1" id="KW-0863">Zinc-finger</keyword>
<dbReference type="InterPro" id="IPR036691">
    <property type="entry name" value="Endo/exonu/phosph_ase_sf"/>
</dbReference>
<dbReference type="InterPro" id="IPR001878">
    <property type="entry name" value="Znf_CCHC"/>
</dbReference>
<dbReference type="EMBL" id="BPLQ01008450">
    <property type="protein sequence ID" value="GIY37486.1"/>
    <property type="molecule type" value="Genomic_DNA"/>
</dbReference>
<dbReference type="InterPro" id="IPR005135">
    <property type="entry name" value="Endo/exonuclease/phosphatase"/>
</dbReference>
<dbReference type="PANTHER" id="PTHR19446">
    <property type="entry name" value="REVERSE TRANSCRIPTASES"/>
    <property type="match status" value="1"/>
</dbReference>
<dbReference type="GO" id="GO:0003676">
    <property type="term" value="F:nucleic acid binding"/>
    <property type="evidence" value="ECO:0007669"/>
    <property type="project" value="InterPro"/>
</dbReference>
<protein>
    <recommendedName>
        <fullName evidence="2">CCHC-type domain-containing protein</fullName>
    </recommendedName>
</protein>
<reference evidence="3 4" key="1">
    <citation type="submission" date="2021-06" db="EMBL/GenBank/DDBJ databases">
        <title>Caerostris darwini draft genome.</title>
        <authorList>
            <person name="Kono N."/>
            <person name="Arakawa K."/>
        </authorList>
    </citation>
    <scope>NUCLEOTIDE SEQUENCE [LARGE SCALE GENOMIC DNA]</scope>
</reference>
<keyword evidence="1" id="KW-0479">Metal-binding</keyword>
<name>A0AAV4SW47_9ARAC</name>
<dbReference type="PROSITE" id="PS50158">
    <property type="entry name" value="ZF_CCHC"/>
    <property type="match status" value="1"/>
</dbReference>
<accession>A0AAV4SW47</accession>
<dbReference type="SUPFAM" id="SSF56219">
    <property type="entry name" value="DNase I-like"/>
    <property type="match status" value="1"/>
</dbReference>
<dbReference type="GO" id="GO:0008270">
    <property type="term" value="F:zinc ion binding"/>
    <property type="evidence" value="ECO:0007669"/>
    <property type="project" value="UniProtKB-KW"/>
</dbReference>
<organism evidence="3 4">
    <name type="scientific">Caerostris darwini</name>
    <dbReference type="NCBI Taxonomy" id="1538125"/>
    <lineage>
        <taxon>Eukaryota</taxon>
        <taxon>Metazoa</taxon>
        <taxon>Ecdysozoa</taxon>
        <taxon>Arthropoda</taxon>
        <taxon>Chelicerata</taxon>
        <taxon>Arachnida</taxon>
        <taxon>Araneae</taxon>
        <taxon>Araneomorphae</taxon>
        <taxon>Entelegynae</taxon>
        <taxon>Araneoidea</taxon>
        <taxon>Araneidae</taxon>
        <taxon>Caerostris</taxon>
    </lineage>
</organism>
<evidence type="ECO:0000256" key="1">
    <source>
        <dbReference type="PROSITE-ProRule" id="PRU00047"/>
    </source>
</evidence>
<proteinExistence type="predicted"/>
<dbReference type="GO" id="GO:0003824">
    <property type="term" value="F:catalytic activity"/>
    <property type="evidence" value="ECO:0007669"/>
    <property type="project" value="InterPro"/>
</dbReference>
<dbReference type="Proteomes" id="UP001054837">
    <property type="component" value="Unassembled WGS sequence"/>
</dbReference>
<sequence>MWEIWAHKTSTQEKETCTNCGKPEHSWKNCPNEAQCVNCEAHNRAHINLGNARAANIQLNQSIINNQYTFLSLNEPYTYDNKITSIPRNYKIIAHDNSLKAAIIIKDHIDCQVVFINKLLVIIDIQSSPLNCLLISIYCPPRKNLQQHLSTLQAWIEIFPNHQIILLGDFNAKSCISGKRNTDERGNQLLHSCISLDLSIENNPEMLPTFDSTRGQSWIDLITKNLDGHIKLEVVDEIFNSDHNILQVTWTPELFYPKTSKILAITQSNWLTIKKKIYSIINGKTNLDLKSINATIEYPQTEIFTQCAQGKTSTRRKNAIRWTHQLQIKRSNTRALRRLYQKEHEPATRLIKKAAFKRCQAEYKKLIIPEILKPIRKEDGSFSINLRDSFSTILKYHLPWTPAHSQTTILQTPEKDLTEITPGELEAAVLNIKPKKASGPDGIPGEVVKEIYYANPEWFRTLLNHLLKDGVFPAAWKKARIALIPKDGRDHNHPSDFRPICIQPCWGKILDKILAERLAFFLETRNLLNAKQFGFRKRKSTINAF</sequence>
<dbReference type="Pfam" id="PF14529">
    <property type="entry name" value="Exo_endo_phos_2"/>
    <property type="match status" value="1"/>
</dbReference>